<accession>A0ABX1CPY6</accession>
<organism evidence="2 3">
    <name type="scientific">Sphingomonas corticis</name>
    <dbReference type="NCBI Taxonomy" id="2722791"/>
    <lineage>
        <taxon>Bacteria</taxon>
        <taxon>Pseudomonadati</taxon>
        <taxon>Pseudomonadota</taxon>
        <taxon>Alphaproteobacteria</taxon>
        <taxon>Sphingomonadales</taxon>
        <taxon>Sphingomonadaceae</taxon>
        <taxon>Sphingomonas</taxon>
    </lineage>
</organism>
<comment type="caution">
    <text evidence="2">The sequence shown here is derived from an EMBL/GenBank/DDBJ whole genome shotgun (WGS) entry which is preliminary data.</text>
</comment>
<evidence type="ECO:0000313" key="3">
    <source>
        <dbReference type="Proteomes" id="UP000732399"/>
    </source>
</evidence>
<dbReference type="Proteomes" id="UP000732399">
    <property type="component" value="Unassembled WGS sequence"/>
</dbReference>
<evidence type="ECO:0000259" key="1">
    <source>
        <dbReference type="Pfam" id="PF07589"/>
    </source>
</evidence>
<dbReference type="NCBIfam" id="NF035944">
    <property type="entry name" value="PEPxxWA-CTERM"/>
    <property type="match status" value="1"/>
</dbReference>
<feature type="domain" description="Ice-binding protein C-terminal" evidence="1">
    <location>
        <begin position="103"/>
        <end position="126"/>
    </location>
</feature>
<sequence length="136" mass="14460">MLGGGAATFYGFEYNPAGGVRSFGFVLGSLDTYNALRLEFTDGTFQDYFGGQIINDLSFPSGNQIVGETNGFVSYRSTGPLISRVTFSSGQNSFEFDNIAAGVPEPATWALMILGFGAVGGAMRRRQAVAAKVRFA</sequence>
<name>A0ABX1CPY6_9SPHN</name>
<protein>
    <submittedName>
        <fullName evidence="2">PEP-CTERM sorting domain-containing protein</fullName>
    </submittedName>
</protein>
<evidence type="ECO:0000313" key="2">
    <source>
        <dbReference type="EMBL" id="NJR77807.1"/>
    </source>
</evidence>
<gene>
    <name evidence="2" type="ORF">HBH26_04140</name>
</gene>
<dbReference type="NCBIfam" id="TIGR02595">
    <property type="entry name" value="PEP_CTERM"/>
    <property type="match status" value="1"/>
</dbReference>
<keyword evidence="3" id="KW-1185">Reference proteome</keyword>
<dbReference type="InterPro" id="IPR013424">
    <property type="entry name" value="Ice-binding_C"/>
</dbReference>
<reference evidence="2 3" key="1">
    <citation type="submission" date="2020-03" db="EMBL/GenBank/DDBJ databases">
        <authorList>
            <person name="Wang L."/>
            <person name="He N."/>
            <person name="Li Y."/>
            <person name="Fang Y."/>
            <person name="Zhang F."/>
        </authorList>
    </citation>
    <scope>NUCLEOTIDE SEQUENCE [LARGE SCALE GENOMIC DNA]</scope>
    <source>
        <strain evidence="2 3">36D10-4-7</strain>
    </source>
</reference>
<dbReference type="EMBL" id="JAAVJH010000002">
    <property type="protein sequence ID" value="NJR77807.1"/>
    <property type="molecule type" value="Genomic_DNA"/>
</dbReference>
<proteinExistence type="predicted"/>
<dbReference type="Pfam" id="PF07589">
    <property type="entry name" value="PEP-CTERM"/>
    <property type="match status" value="1"/>
</dbReference>